<dbReference type="PANTHER" id="PTHR46796">
    <property type="entry name" value="HTH-TYPE TRANSCRIPTIONAL ACTIVATOR RHAS-RELATED"/>
    <property type="match status" value="1"/>
</dbReference>
<dbReference type="OrthoDB" id="2490497at2"/>
<dbReference type="AlphaFoldDB" id="A0A2Z2KEC2"/>
<accession>A0A2Z2KEC2</accession>
<evidence type="ECO:0000313" key="7">
    <source>
        <dbReference type="Proteomes" id="UP000249890"/>
    </source>
</evidence>
<gene>
    <name evidence="6" type="ORF">B9T62_12185</name>
</gene>
<dbReference type="PROSITE" id="PS50983">
    <property type="entry name" value="FE_B12_PBP"/>
    <property type="match status" value="1"/>
</dbReference>
<evidence type="ECO:0000313" key="6">
    <source>
        <dbReference type="EMBL" id="ASA21470.1"/>
    </source>
</evidence>
<dbReference type="EMBL" id="CP021780">
    <property type="protein sequence ID" value="ASA21470.1"/>
    <property type="molecule type" value="Genomic_DNA"/>
</dbReference>
<sequence length="531" mass="58338">MSTSLMLHIPELAHPLCVPISVSNLSEHAVQGYESPTPAVSVLIVVTGGGGYAGIRGQLHSLTAGSILACAEVPQLEPDGANRLQGIWIDYISLSPHTPSFSRLTGAVPLHQVSSGTVARAAALHHAWNEPQEGQPFAVQQLFAELLTEIYSGLAAKLNASGGWFGPVLKYIEAHYNEDLTREQMAVLAGVSPEHFSRTFRRMAGQTFSTYLNLLRIRRAQLRLLTGKPSLTALAQEVGYGEGTYLSRKFKQIVGVSPTVYHQRTNKKVAALNYNHTASLRALQITPCLGAYSAWHERLESVPAAQKLHLNTADDTLLYDSVAAAEPDVIISYSLPRENRSLVPLAPVLELPYMQMSWRQQFRRIADVVDRRQQAEEWLLSYSQLCSEANLQLDRSIGAVRGSAIVWEISTRSAYCFAGSYGRGCHVLYGDLGFYPPSLLIDNNIMGSGYLEAPIEQIPGYPADYIFITGLPTDAEGSKRVGQLFLSSAWCQLEAVRNRQVYILDEADMFYGFDPLSSLAQLQVLLQALTS</sequence>
<evidence type="ECO:0008006" key="8">
    <source>
        <dbReference type="Google" id="ProtNLM"/>
    </source>
</evidence>
<keyword evidence="1" id="KW-0805">Transcription regulation</keyword>
<dbReference type="KEGG" id="pdh:B9T62_12185"/>
<name>A0A2Z2KEC2_9BACL</name>
<keyword evidence="3" id="KW-0804">Transcription</keyword>
<protein>
    <recommendedName>
        <fullName evidence="8">Fe3+-hydroxamate ABC transporter substrate-binding protein</fullName>
    </recommendedName>
</protein>
<dbReference type="InterPro" id="IPR009057">
    <property type="entry name" value="Homeodomain-like_sf"/>
</dbReference>
<dbReference type="InterPro" id="IPR018060">
    <property type="entry name" value="HTH_AraC"/>
</dbReference>
<dbReference type="SMART" id="SM00342">
    <property type="entry name" value="HTH_ARAC"/>
    <property type="match status" value="1"/>
</dbReference>
<dbReference type="PROSITE" id="PS01124">
    <property type="entry name" value="HTH_ARAC_FAMILY_2"/>
    <property type="match status" value="1"/>
</dbReference>
<dbReference type="RefSeq" id="WP_087915478.1">
    <property type="nucleotide sequence ID" value="NZ_CP021780.1"/>
</dbReference>
<evidence type="ECO:0000256" key="1">
    <source>
        <dbReference type="ARBA" id="ARBA00023015"/>
    </source>
</evidence>
<dbReference type="Gene3D" id="3.40.50.1980">
    <property type="entry name" value="Nitrogenase molybdenum iron protein domain"/>
    <property type="match status" value="2"/>
</dbReference>
<feature type="domain" description="HTH araC/xylS-type" evidence="4">
    <location>
        <begin position="166"/>
        <end position="264"/>
    </location>
</feature>
<keyword evidence="2" id="KW-0238">DNA-binding</keyword>
<dbReference type="SUPFAM" id="SSF46689">
    <property type="entry name" value="Homeodomain-like"/>
    <property type="match status" value="2"/>
</dbReference>
<dbReference type="GO" id="GO:0003700">
    <property type="term" value="F:DNA-binding transcription factor activity"/>
    <property type="evidence" value="ECO:0007669"/>
    <property type="project" value="InterPro"/>
</dbReference>
<dbReference type="SUPFAM" id="SSF53807">
    <property type="entry name" value="Helical backbone' metal receptor"/>
    <property type="match status" value="1"/>
</dbReference>
<dbReference type="Pfam" id="PF01497">
    <property type="entry name" value="Peripla_BP_2"/>
    <property type="match status" value="1"/>
</dbReference>
<proteinExistence type="predicted"/>
<dbReference type="InterPro" id="IPR002491">
    <property type="entry name" value="ABC_transptr_periplasmic_BD"/>
</dbReference>
<dbReference type="Gene3D" id="1.10.10.60">
    <property type="entry name" value="Homeodomain-like"/>
    <property type="match status" value="2"/>
</dbReference>
<dbReference type="InterPro" id="IPR050204">
    <property type="entry name" value="AraC_XylS_family_regulators"/>
</dbReference>
<organism evidence="6 7">
    <name type="scientific">Paenibacillus donghaensis</name>
    <dbReference type="NCBI Taxonomy" id="414771"/>
    <lineage>
        <taxon>Bacteria</taxon>
        <taxon>Bacillati</taxon>
        <taxon>Bacillota</taxon>
        <taxon>Bacilli</taxon>
        <taxon>Bacillales</taxon>
        <taxon>Paenibacillaceae</taxon>
        <taxon>Paenibacillus</taxon>
    </lineage>
</organism>
<dbReference type="Proteomes" id="UP000249890">
    <property type="component" value="Chromosome"/>
</dbReference>
<dbReference type="GO" id="GO:0043565">
    <property type="term" value="F:sequence-specific DNA binding"/>
    <property type="evidence" value="ECO:0007669"/>
    <property type="project" value="InterPro"/>
</dbReference>
<reference evidence="6 7" key="1">
    <citation type="submission" date="2017-06" db="EMBL/GenBank/DDBJ databases">
        <title>Complete genome sequence of Paenibacillus donghaensis KCTC 13049T isolated from East Sea sediment, South Korea.</title>
        <authorList>
            <person name="Jung B.K."/>
            <person name="Hong S.-J."/>
            <person name="Shin J.-H."/>
        </authorList>
    </citation>
    <scope>NUCLEOTIDE SEQUENCE [LARGE SCALE GENOMIC DNA]</scope>
    <source>
        <strain evidence="6 7">KCTC 13049</strain>
    </source>
</reference>
<evidence type="ECO:0000259" key="5">
    <source>
        <dbReference type="PROSITE" id="PS50983"/>
    </source>
</evidence>
<dbReference type="InterPro" id="IPR018062">
    <property type="entry name" value="HTH_AraC-typ_CS"/>
</dbReference>
<evidence type="ECO:0000259" key="4">
    <source>
        <dbReference type="PROSITE" id="PS01124"/>
    </source>
</evidence>
<feature type="domain" description="Fe/B12 periplasmic-binding" evidence="5">
    <location>
        <begin position="268"/>
        <end position="531"/>
    </location>
</feature>
<dbReference type="Pfam" id="PF12833">
    <property type="entry name" value="HTH_18"/>
    <property type="match status" value="1"/>
</dbReference>
<evidence type="ECO:0000256" key="3">
    <source>
        <dbReference type="ARBA" id="ARBA00023163"/>
    </source>
</evidence>
<dbReference type="PROSITE" id="PS00041">
    <property type="entry name" value="HTH_ARAC_FAMILY_1"/>
    <property type="match status" value="1"/>
</dbReference>
<keyword evidence="7" id="KW-1185">Reference proteome</keyword>
<evidence type="ECO:0000256" key="2">
    <source>
        <dbReference type="ARBA" id="ARBA00023125"/>
    </source>
</evidence>